<name>A0A8S1MR33_PARPR</name>
<dbReference type="AlphaFoldDB" id="A0A8S1MR33"/>
<dbReference type="Proteomes" id="UP000688137">
    <property type="component" value="Unassembled WGS sequence"/>
</dbReference>
<sequence length="95" mass="10830">MMGIIKIKGSHEIVKQIINIVNLFIEMIAIILNFNKFGDVTNAIPNVIKIIINLNILRNLYIQISPIISVYDKKRIANIIMSRILQISIISTLQD</sequence>
<evidence type="ECO:0000313" key="1">
    <source>
        <dbReference type="EMBL" id="CAD8081812.1"/>
    </source>
</evidence>
<keyword evidence="2" id="KW-1185">Reference proteome</keyword>
<evidence type="ECO:0000313" key="2">
    <source>
        <dbReference type="Proteomes" id="UP000688137"/>
    </source>
</evidence>
<gene>
    <name evidence="1" type="ORF">PPRIM_AZ9-3.1.T0660182</name>
</gene>
<proteinExistence type="predicted"/>
<organism evidence="1 2">
    <name type="scientific">Paramecium primaurelia</name>
    <dbReference type="NCBI Taxonomy" id="5886"/>
    <lineage>
        <taxon>Eukaryota</taxon>
        <taxon>Sar</taxon>
        <taxon>Alveolata</taxon>
        <taxon>Ciliophora</taxon>
        <taxon>Intramacronucleata</taxon>
        <taxon>Oligohymenophorea</taxon>
        <taxon>Peniculida</taxon>
        <taxon>Parameciidae</taxon>
        <taxon>Paramecium</taxon>
    </lineage>
</organism>
<dbReference type="EMBL" id="CAJJDM010000068">
    <property type="protein sequence ID" value="CAD8081812.1"/>
    <property type="molecule type" value="Genomic_DNA"/>
</dbReference>
<comment type="caution">
    <text evidence="1">The sequence shown here is derived from an EMBL/GenBank/DDBJ whole genome shotgun (WGS) entry which is preliminary data.</text>
</comment>
<reference evidence="1" key="1">
    <citation type="submission" date="2021-01" db="EMBL/GenBank/DDBJ databases">
        <authorList>
            <consortium name="Genoscope - CEA"/>
            <person name="William W."/>
        </authorList>
    </citation>
    <scope>NUCLEOTIDE SEQUENCE</scope>
</reference>
<protein>
    <submittedName>
        <fullName evidence="1">Uncharacterized protein</fullName>
    </submittedName>
</protein>
<accession>A0A8S1MR33</accession>